<dbReference type="PANTHER" id="PTHR46573:SF1">
    <property type="entry name" value="WD REPEAT, SAM AND U-BOX DOMAIN-CONTAINING PROTEIN 1"/>
    <property type="match status" value="1"/>
</dbReference>
<dbReference type="PROSITE" id="PS51698">
    <property type="entry name" value="U_BOX"/>
    <property type="match status" value="1"/>
</dbReference>
<dbReference type="SMART" id="SM00248">
    <property type="entry name" value="ANK"/>
    <property type="match status" value="2"/>
</dbReference>
<dbReference type="SUPFAM" id="SSF48403">
    <property type="entry name" value="Ankyrin repeat"/>
    <property type="match status" value="1"/>
</dbReference>
<evidence type="ECO:0000313" key="5">
    <source>
        <dbReference type="Proteomes" id="UP000789595"/>
    </source>
</evidence>
<dbReference type="InterPro" id="IPR013083">
    <property type="entry name" value="Znf_RING/FYVE/PHD"/>
</dbReference>
<protein>
    <recommendedName>
        <fullName evidence="3">U-box domain-containing protein</fullName>
    </recommendedName>
</protein>
<dbReference type="PROSITE" id="PS50088">
    <property type="entry name" value="ANK_REPEAT"/>
    <property type="match status" value="2"/>
</dbReference>
<dbReference type="Gene3D" id="1.25.40.20">
    <property type="entry name" value="Ankyrin repeat-containing domain"/>
    <property type="match status" value="1"/>
</dbReference>
<evidence type="ECO:0000256" key="2">
    <source>
        <dbReference type="SAM" id="Coils"/>
    </source>
</evidence>
<evidence type="ECO:0000256" key="1">
    <source>
        <dbReference type="PROSITE-ProRule" id="PRU00023"/>
    </source>
</evidence>
<organism evidence="4 5">
    <name type="scientific">Pelagomonas calceolata</name>
    <dbReference type="NCBI Taxonomy" id="35677"/>
    <lineage>
        <taxon>Eukaryota</taxon>
        <taxon>Sar</taxon>
        <taxon>Stramenopiles</taxon>
        <taxon>Ochrophyta</taxon>
        <taxon>Pelagophyceae</taxon>
        <taxon>Pelagomonadales</taxon>
        <taxon>Pelagomonadaceae</taxon>
        <taxon>Pelagomonas</taxon>
    </lineage>
</organism>
<feature type="repeat" description="ANK" evidence="1">
    <location>
        <begin position="107"/>
        <end position="140"/>
    </location>
</feature>
<feature type="coiled-coil region" evidence="2">
    <location>
        <begin position="160"/>
        <end position="187"/>
    </location>
</feature>
<dbReference type="InterPro" id="IPR003613">
    <property type="entry name" value="Ubox_domain"/>
</dbReference>
<keyword evidence="5" id="KW-1185">Reference proteome</keyword>
<gene>
    <name evidence="4" type="ORF">PECAL_1P10310</name>
</gene>
<dbReference type="SUPFAM" id="SSF57850">
    <property type="entry name" value="RING/U-box"/>
    <property type="match status" value="1"/>
</dbReference>
<comment type="caution">
    <text evidence="4">The sequence shown here is derived from an EMBL/GenBank/DDBJ whole genome shotgun (WGS) entry which is preliminary data.</text>
</comment>
<dbReference type="OrthoDB" id="424220at2759"/>
<dbReference type="InterPro" id="IPR002110">
    <property type="entry name" value="Ankyrin_rpt"/>
</dbReference>
<dbReference type="Pfam" id="PF04564">
    <property type="entry name" value="U-box"/>
    <property type="match status" value="1"/>
</dbReference>
<evidence type="ECO:0000313" key="4">
    <source>
        <dbReference type="EMBL" id="CAH0364658.1"/>
    </source>
</evidence>
<dbReference type="CDD" id="cd16655">
    <property type="entry name" value="RING-Ubox_WDSUB1-like"/>
    <property type="match status" value="1"/>
</dbReference>
<dbReference type="GO" id="GO:0004842">
    <property type="term" value="F:ubiquitin-protein transferase activity"/>
    <property type="evidence" value="ECO:0007669"/>
    <property type="project" value="InterPro"/>
</dbReference>
<dbReference type="GO" id="GO:0016567">
    <property type="term" value="P:protein ubiquitination"/>
    <property type="evidence" value="ECO:0007669"/>
    <property type="project" value="InterPro"/>
</dbReference>
<dbReference type="AlphaFoldDB" id="A0A8J2S410"/>
<dbReference type="PROSITE" id="PS50297">
    <property type="entry name" value="ANK_REP_REGION"/>
    <property type="match status" value="2"/>
</dbReference>
<name>A0A8J2S410_9STRA</name>
<dbReference type="PANTHER" id="PTHR46573">
    <property type="entry name" value="WD REPEAT, SAM AND U-BOX DOMAIN-CONTAINING PROTEIN 1"/>
    <property type="match status" value="1"/>
</dbReference>
<dbReference type="EMBL" id="CAKKNE010000001">
    <property type="protein sequence ID" value="CAH0364658.1"/>
    <property type="molecule type" value="Genomic_DNA"/>
</dbReference>
<sequence>MRGAALAVAICATCAAQWRGRSVKNTRSSEDDPLAAKFSWIPSNDAFALNKIAQASQNKEGVEYLIDKEGYRPLHLAAQQGFVEVVPELLRLGADANARLSDLAPQGRMTVLHVAAFYGRVEIVRQLIRDGGADIDAGATIGRAAHAAAKSKKLETDEVLDNVARHQSVLEEELREHRAEIARLRIRELPEDLCCSITCEIMKDPVMCVGDGHTYERVAIEQWLATGRGTSPATNERLENTSLVTNHMAKKLIAALLEEHRRRAK</sequence>
<dbReference type="InterPro" id="IPR052085">
    <property type="entry name" value="WD-SAM-U-box"/>
</dbReference>
<dbReference type="Gene3D" id="3.30.40.10">
    <property type="entry name" value="Zinc/RING finger domain, C3HC4 (zinc finger)"/>
    <property type="match status" value="1"/>
</dbReference>
<accession>A0A8J2S410</accession>
<feature type="domain" description="U-box" evidence="3">
    <location>
        <begin position="188"/>
        <end position="263"/>
    </location>
</feature>
<feature type="repeat" description="ANK" evidence="1">
    <location>
        <begin position="69"/>
        <end position="101"/>
    </location>
</feature>
<dbReference type="Pfam" id="PF12796">
    <property type="entry name" value="Ank_2"/>
    <property type="match status" value="1"/>
</dbReference>
<proteinExistence type="predicted"/>
<dbReference type="InterPro" id="IPR036770">
    <property type="entry name" value="Ankyrin_rpt-contain_sf"/>
</dbReference>
<keyword evidence="2" id="KW-0175">Coiled coil</keyword>
<dbReference type="SMART" id="SM00504">
    <property type="entry name" value="Ubox"/>
    <property type="match status" value="1"/>
</dbReference>
<dbReference type="Proteomes" id="UP000789595">
    <property type="component" value="Unassembled WGS sequence"/>
</dbReference>
<keyword evidence="1" id="KW-0040">ANK repeat</keyword>
<reference evidence="4" key="1">
    <citation type="submission" date="2021-11" db="EMBL/GenBank/DDBJ databases">
        <authorList>
            <consortium name="Genoscope - CEA"/>
            <person name="William W."/>
        </authorList>
    </citation>
    <scope>NUCLEOTIDE SEQUENCE</scope>
</reference>
<evidence type="ECO:0000259" key="3">
    <source>
        <dbReference type="PROSITE" id="PS51698"/>
    </source>
</evidence>